<dbReference type="SUPFAM" id="SSF53098">
    <property type="entry name" value="Ribonuclease H-like"/>
    <property type="match status" value="1"/>
</dbReference>
<dbReference type="EMBL" id="BLAL01000193">
    <property type="protein sequence ID" value="GES89950.1"/>
    <property type="molecule type" value="Genomic_DNA"/>
</dbReference>
<evidence type="ECO:0000313" key="6">
    <source>
        <dbReference type="EMBL" id="GES89950.1"/>
    </source>
</evidence>
<organism evidence="6 7">
    <name type="scientific">Rhizophagus clarus</name>
    <dbReference type="NCBI Taxonomy" id="94130"/>
    <lineage>
        <taxon>Eukaryota</taxon>
        <taxon>Fungi</taxon>
        <taxon>Fungi incertae sedis</taxon>
        <taxon>Mucoromycota</taxon>
        <taxon>Glomeromycotina</taxon>
        <taxon>Glomeromycetes</taxon>
        <taxon>Glomerales</taxon>
        <taxon>Glomeraceae</taxon>
        <taxon>Rhizophagus</taxon>
    </lineage>
</organism>
<comment type="subcellular location">
    <subcellularLocation>
        <location evidence="1">Nucleus</location>
    </subcellularLocation>
</comment>
<dbReference type="GO" id="GO:0008270">
    <property type="term" value="F:zinc ion binding"/>
    <property type="evidence" value="ECO:0007669"/>
    <property type="project" value="UniProtKB-KW"/>
</dbReference>
<evidence type="ECO:0000256" key="4">
    <source>
        <dbReference type="ARBA" id="ARBA00022833"/>
    </source>
</evidence>
<dbReference type="Proteomes" id="UP000615446">
    <property type="component" value="Unassembled WGS sequence"/>
</dbReference>
<dbReference type="GO" id="GO:0005634">
    <property type="term" value="C:nucleus"/>
    <property type="evidence" value="ECO:0007669"/>
    <property type="project" value="UniProtKB-SubCell"/>
</dbReference>
<evidence type="ECO:0000256" key="3">
    <source>
        <dbReference type="ARBA" id="ARBA00022771"/>
    </source>
</evidence>
<evidence type="ECO:0000256" key="2">
    <source>
        <dbReference type="ARBA" id="ARBA00022723"/>
    </source>
</evidence>
<keyword evidence="2" id="KW-0479">Metal-binding</keyword>
<protein>
    <submittedName>
        <fullName evidence="6">Zinc finger BED domain-containing protein RICESLEEPER 2-like</fullName>
    </submittedName>
</protein>
<keyword evidence="3" id="KW-0863">Zinc-finger</keyword>
<keyword evidence="4" id="KW-0862">Zinc</keyword>
<keyword evidence="5" id="KW-0539">Nucleus</keyword>
<reference evidence="6" key="1">
    <citation type="submission" date="2019-10" db="EMBL/GenBank/DDBJ databases">
        <title>Conservation and host-specific expression of non-tandemly repeated heterogenous ribosome RNA gene in arbuscular mycorrhizal fungi.</title>
        <authorList>
            <person name="Maeda T."/>
            <person name="Kobayashi Y."/>
            <person name="Nakagawa T."/>
            <person name="Ezawa T."/>
            <person name="Yamaguchi K."/>
            <person name="Bino T."/>
            <person name="Nishimoto Y."/>
            <person name="Shigenobu S."/>
            <person name="Kawaguchi M."/>
        </authorList>
    </citation>
    <scope>NUCLEOTIDE SEQUENCE</scope>
    <source>
        <strain evidence="6">HR1</strain>
    </source>
</reference>
<gene>
    <name evidence="6" type="ORF">RCL2_001681400</name>
</gene>
<accession>A0A8H3LPP2</accession>
<dbReference type="InterPro" id="IPR052035">
    <property type="entry name" value="ZnF_BED_domain_contain"/>
</dbReference>
<dbReference type="AlphaFoldDB" id="A0A8H3LPP2"/>
<dbReference type="PANTHER" id="PTHR46481:SF10">
    <property type="entry name" value="ZINC FINGER BED DOMAIN-CONTAINING PROTEIN 39"/>
    <property type="match status" value="1"/>
</dbReference>
<comment type="caution">
    <text evidence="6">The sequence shown here is derived from an EMBL/GenBank/DDBJ whole genome shotgun (WGS) entry which is preliminary data.</text>
</comment>
<evidence type="ECO:0000313" key="7">
    <source>
        <dbReference type="Proteomes" id="UP000615446"/>
    </source>
</evidence>
<name>A0A8H3LPP2_9GLOM</name>
<evidence type="ECO:0000256" key="5">
    <source>
        <dbReference type="ARBA" id="ARBA00023242"/>
    </source>
</evidence>
<evidence type="ECO:0000256" key="1">
    <source>
        <dbReference type="ARBA" id="ARBA00004123"/>
    </source>
</evidence>
<dbReference type="OrthoDB" id="2432695at2759"/>
<proteinExistence type="predicted"/>
<dbReference type="PANTHER" id="PTHR46481">
    <property type="entry name" value="ZINC FINGER BED DOMAIN-CONTAINING PROTEIN 4"/>
    <property type="match status" value="1"/>
</dbReference>
<dbReference type="InterPro" id="IPR012337">
    <property type="entry name" value="RNaseH-like_sf"/>
</dbReference>
<sequence>MSVDLTKSIPPPTQRLGKRKAVRSKLFTKDLFEERNLPQGHEKEKTHREVECLNCPNKKVWYRKIEEGQSTLDEFMGQTEVPSKSIPSRISFALDAWTSINGYGFLAITVHWITKDWKLCDSLLDFIKLSGPHSGENICNAFVKSCDDFGILEKIFAITSDNTTNNDTFMKYLENTSVQDILKQIKAGEAETEDVILEMSINTGEVIPKLRKLIALDTITRSDKELQNLNFLKMNGIELMSDIVIAVKAGIEKLESYYAKTDDTTMYTVATVLDPRLKLGYYENHKWK</sequence>